<comment type="caution">
    <text evidence="11">The sequence shown here is derived from an EMBL/GenBank/DDBJ whole genome shotgun (WGS) entry which is preliminary data.</text>
</comment>
<proteinExistence type="inferred from homology"/>
<comment type="subcellular location">
    <subcellularLocation>
        <location evidence="1">Cell membrane</location>
        <topology evidence="1">Multi-pass membrane protein</topology>
    </subcellularLocation>
</comment>
<dbReference type="SUPFAM" id="SSF50182">
    <property type="entry name" value="Sm-like ribonucleoproteins"/>
    <property type="match status" value="1"/>
</dbReference>
<gene>
    <name evidence="11" type="ORF">GGQ59_001503</name>
</gene>
<sequence length="387" mass="42244">MQDEPVQVENVLDEASAAVDATAGTVGRITEWIAANGVQWAIAIGVIVGVYLLLALLRTTLTKIVGHSDKPDWSVRNVIAGLVKATNSLFLIVLSVVIVVPFFVVLREWQVEALQTAFMIVGTLQVAFWARVVVKALLARVSDKQSADESTLANAMSLIIVFVNVIVFAVAIVVILSNLGMDVTGLVAGLGVGGIAIGLAAQSLFEDLFAGLSIILDKPFVRGDFIIFGDKMGSVERVGLKSTRIRTLSGQQLTVNNSNLLGNEINNYRRMAERRIVSSVGVTYSTPHEKLERLAAQIREIVEATPDVRFDRSHLAAFADFSINFEFVYYVLSKEYGVYMDAQQKIFLAIHALFEREGIEFAFPTQTLHIDSVPRTIEQGFAKAAAE</sequence>
<dbReference type="RefSeq" id="WP_183817155.1">
    <property type="nucleotide sequence ID" value="NZ_JACHOB010000002.1"/>
</dbReference>
<dbReference type="GO" id="GO:0008381">
    <property type="term" value="F:mechanosensitive monoatomic ion channel activity"/>
    <property type="evidence" value="ECO:0007669"/>
    <property type="project" value="UniProtKB-ARBA"/>
</dbReference>
<dbReference type="Pfam" id="PF21082">
    <property type="entry name" value="MS_channel_3rd"/>
    <property type="match status" value="1"/>
</dbReference>
<keyword evidence="4 7" id="KW-0812">Transmembrane</keyword>
<feature type="domain" description="Mechanosensitive ion channel transmembrane helices 2/3" evidence="10">
    <location>
        <begin position="163"/>
        <end position="202"/>
    </location>
</feature>
<dbReference type="Gene3D" id="3.30.70.100">
    <property type="match status" value="1"/>
</dbReference>
<dbReference type="InterPro" id="IPR049278">
    <property type="entry name" value="MS_channel_C"/>
</dbReference>
<feature type="transmembrane region" description="Helical" evidence="7">
    <location>
        <begin position="155"/>
        <end position="177"/>
    </location>
</feature>
<dbReference type="PANTHER" id="PTHR30566:SF25">
    <property type="entry name" value="INNER MEMBRANE PROTEIN"/>
    <property type="match status" value="1"/>
</dbReference>
<evidence type="ECO:0000256" key="1">
    <source>
        <dbReference type="ARBA" id="ARBA00004651"/>
    </source>
</evidence>
<dbReference type="Pfam" id="PF21088">
    <property type="entry name" value="MS_channel_1st"/>
    <property type="match status" value="1"/>
</dbReference>
<evidence type="ECO:0000313" key="12">
    <source>
        <dbReference type="Proteomes" id="UP000563524"/>
    </source>
</evidence>
<accession>A0A840I2D6</accession>
<evidence type="ECO:0000256" key="2">
    <source>
        <dbReference type="ARBA" id="ARBA00008017"/>
    </source>
</evidence>
<evidence type="ECO:0000256" key="5">
    <source>
        <dbReference type="ARBA" id="ARBA00022989"/>
    </source>
</evidence>
<evidence type="ECO:0000256" key="7">
    <source>
        <dbReference type="SAM" id="Phobius"/>
    </source>
</evidence>
<keyword evidence="6 7" id="KW-0472">Membrane</keyword>
<keyword evidence="3" id="KW-1003">Cell membrane</keyword>
<dbReference type="Gene3D" id="1.10.287.1260">
    <property type="match status" value="1"/>
</dbReference>
<dbReference type="AlphaFoldDB" id="A0A840I2D6"/>
<dbReference type="InterPro" id="IPR006685">
    <property type="entry name" value="MscS_channel_2nd"/>
</dbReference>
<feature type="transmembrane region" description="Helical" evidence="7">
    <location>
        <begin position="116"/>
        <end position="134"/>
    </location>
</feature>
<feature type="domain" description="Mechanosensitive ion channel MscS C-terminal" evidence="9">
    <location>
        <begin position="277"/>
        <end position="361"/>
    </location>
</feature>
<dbReference type="SUPFAM" id="SSF82861">
    <property type="entry name" value="Mechanosensitive channel protein MscS (YggB), transmembrane region"/>
    <property type="match status" value="1"/>
</dbReference>
<reference evidence="11 12" key="1">
    <citation type="submission" date="2020-08" db="EMBL/GenBank/DDBJ databases">
        <title>Genomic Encyclopedia of Type Strains, Phase IV (KMG-IV): sequencing the most valuable type-strain genomes for metagenomic binning, comparative biology and taxonomic classification.</title>
        <authorList>
            <person name="Goeker M."/>
        </authorList>
    </citation>
    <scope>NUCLEOTIDE SEQUENCE [LARGE SCALE GENOMIC DNA]</scope>
    <source>
        <strain evidence="11 12">DSM 102850</strain>
    </source>
</reference>
<evidence type="ECO:0000256" key="6">
    <source>
        <dbReference type="ARBA" id="ARBA00023136"/>
    </source>
</evidence>
<evidence type="ECO:0000256" key="4">
    <source>
        <dbReference type="ARBA" id="ARBA00022692"/>
    </source>
</evidence>
<organism evidence="11 12">
    <name type="scientific">Parvularcula dongshanensis</name>
    <dbReference type="NCBI Taxonomy" id="1173995"/>
    <lineage>
        <taxon>Bacteria</taxon>
        <taxon>Pseudomonadati</taxon>
        <taxon>Pseudomonadota</taxon>
        <taxon>Alphaproteobacteria</taxon>
        <taxon>Parvularculales</taxon>
        <taxon>Parvularculaceae</taxon>
        <taxon>Parvularcula</taxon>
    </lineage>
</organism>
<dbReference type="PANTHER" id="PTHR30566">
    <property type="entry name" value="YNAI-RELATED MECHANOSENSITIVE ION CHANNEL"/>
    <property type="match status" value="1"/>
</dbReference>
<feature type="transmembrane region" description="Helical" evidence="7">
    <location>
        <begin position="78"/>
        <end position="104"/>
    </location>
</feature>
<keyword evidence="12" id="KW-1185">Reference proteome</keyword>
<dbReference type="Proteomes" id="UP000563524">
    <property type="component" value="Unassembled WGS sequence"/>
</dbReference>
<dbReference type="InterPro" id="IPR011014">
    <property type="entry name" value="MscS_channel_TM-2"/>
</dbReference>
<name>A0A840I2D6_9PROT</name>
<dbReference type="Pfam" id="PF00924">
    <property type="entry name" value="MS_channel_2nd"/>
    <property type="match status" value="1"/>
</dbReference>
<dbReference type="InterPro" id="IPR049142">
    <property type="entry name" value="MS_channel_1st"/>
</dbReference>
<feature type="transmembrane region" description="Helical" evidence="7">
    <location>
        <begin position="38"/>
        <end position="57"/>
    </location>
</feature>
<dbReference type="InterPro" id="IPR011066">
    <property type="entry name" value="MscS_channel_C_sf"/>
</dbReference>
<keyword evidence="5 7" id="KW-1133">Transmembrane helix</keyword>
<dbReference type="GO" id="GO:0005886">
    <property type="term" value="C:plasma membrane"/>
    <property type="evidence" value="ECO:0007669"/>
    <property type="project" value="UniProtKB-SubCell"/>
</dbReference>
<protein>
    <submittedName>
        <fullName evidence="11">Small-conductance mechanosensitive channel</fullName>
    </submittedName>
</protein>
<evidence type="ECO:0000259" key="9">
    <source>
        <dbReference type="Pfam" id="PF21082"/>
    </source>
</evidence>
<dbReference type="InterPro" id="IPR010920">
    <property type="entry name" value="LSM_dom_sf"/>
</dbReference>
<dbReference type="InterPro" id="IPR023408">
    <property type="entry name" value="MscS_beta-dom_sf"/>
</dbReference>
<comment type="similarity">
    <text evidence="2">Belongs to the MscS (TC 1.A.23) family.</text>
</comment>
<feature type="transmembrane region" description="Helical" evidence="7">
    <location>
        <begin position="183"/>
        <end position="205"/>
    </location>
</feature>
<evidence type="ECO:0000259" key="8">
    <source>
        <dbReference type="Pfam" id="PF00924"/>
    </source>
</evidence>
<evidence type="ECO:0000259" key="10">
    <source>
        <dbReference type="Pfam" id="PF21088"/>
    </source>
</evidence>
<evidence type="ECO:0000313" key="11">
    <source>
        <dbReference type="EMBL" id="MBB4658989.1"/>
    </source>
</evidence>
<feature type="domain" description="Mechanosensitive ion channel MscS" evidence="8">
    <location>
        <begin position="204"/>
        <end position="270"/>
    </location>
</feature>
<evidence type="ECO:0000256" key="3">
    <source>
        <dbReference type="ARBA" id="ARBA00022475"/>
    </source>
</evidence>
<dbReference type="Gene3D" id="2.30.30.60">
    <property type="match status" value="1"/>
</dbReference>
<dbReference type="EMBL" id="JACHOB010000002">
    <property type="protein sequence ID" value="MBB4658989.1"/>
    <property type="molecule type" value="Genomic_DNA"/>
</dbReference>
<dbReference type="SUPFAM" id="SSF82689">
    <property type="entry name" value="Mechanosensitive channel protein MscS (YggB), C-terminal domain"/>
    <property type="match status" value="1"/>
</dbReference>